<organism evidence="2 3">
    <name type="scientific">Elysia marginata</name>
    <dbReference type="NCBI Taxonomy" id="1093978"/>
    <lineage>
        <taxon>Eukaryota</taxon>
        <taxon>Metazoa</taxon>
        <taxon>Spiralia</taxon>
        <taxon>Lophotrochozoa</taxon>
        <taxon>Mollusca</taxon>
        <taxon>Gastropoda</taxon>
        <taxon>Heterobranchia</taxon>
        <taxon>Euthyneura</taxon>
        <taxon>Panpulmonata</taxon>
        <taxon>Sacoglossa</taxon>
        <taxon>Placobranchoidea</taxon>
        <taxon>Plakobranchidae</taxon>
        <taxon>Elysia</taxon>
    </lineage>
</organism>
<feature type="region of interest" description="Disordered" evidence="1">
    <location>
        <begin position="75"/>
        <end position="108"/>
    </location>
</feature>
<evidence type="ECO:0000313" key="3">
    <source>
        <dbReference type="Proteomes" id="UP000762676"/>
    </source>
</evidence>
<accession>A0AAV4H8F2</accession>
<dbReference type="EMBL" id="BMAT01008799">
    <property type="protein sequence ID" value="GFR92885.1"/>
    <property type="molecule type" value="Genomic_DNA"/>
</dbReference>
<feature type="compositionally biased region" description="Basic and acidic residues" evidence="1">
    <location>
        <begin position="99"/>
        <end position="108"/>
    </location>
</feature>
<name>A0AAV4H8F2_9GAST</name>
<evidence type="ECO:0000313" key="2">
    <source>
        <dbReference type="EMBL" id="GFR92885.1"/>
    </source>
</evidence>
<dbReference type="AlphaFoldDB" id="A0AAV4H8F2"/>
<evidence type="ECO:0000256" key="1">
    <source>
        <dbReference type="SAM" id="MobiDB-lite"/>
    </source>
</evidence>
<comment type="caution">
    <text evidence="2">The sequence shown here is derived from an EMBL/GenBank/DDBJ whole genome shotgun (WGS) entry which is preliminary data.</text>
</comment>
<gene>
    <name evidence="2" type="ORF">ElyMa_004365000</name>
</gene>
<proteinExistence type="predicted"/>
<reference evidence="2 3" key="1">
    <citation type="journal article" date="2021" name="Elife">
        <title>Chloroplast acquisition without the gene transfer in kleptoplastic sea slugs, Plakobranchus ocellatus.</title>
        <authorList>
            <person name="Maeda T."/>
            <person name="Takahashi S."/>
            <person name="Yoshida T."/>
            <person name="Shimamura S."/>
            <person name="Takaki Y."/>
            <person name="Nagai Y."/>
            <person name="Toyoda A."/>
            <person name="Suzuki Y."/>
            <person name="Arimoto A."/>
            <person name="Ishii H."/>
            <person name="Satoh N."/>
            <person name="Nishiyama T."/>
            <person name="Hasebe M."/>
            <person name="Maruyama T."/>
            <person name="Minagawa J."/>
            <person name="Obokata J."/>
            <person name="Shigenobu S."/>
        </authorList>
    </citation>
    <scope>NUCLEOTIDE SEQUENCE [LARGE SCALE GENOMIC DNA]</scope>
</reference>
<dbReference type="Proteomes" id="UP000762676">
    <property type="component" value="Unassembled WGS sequence"/>
</dbReference>
<sequence>MTLIVKNQEGLRTALVEIEFFTSISGLQLNRKKSTGMWIGKSKGDEARGAAPYIPLHYQTLYAEQLPFAGNLSKPTVSEKSKGKKVLKNQPLTKQSWHWRMEMSRMVT</sequence>
<keyword evidence="3" id="KW-1185">Reference proteome</keyword>
<protein>
    <submittedName>
        <fullName evidence="2">Uncharacterized protein</fullName>
    </submittedName>
</protein>